<feature type="domain" description="N-acetylmuramoyl-L-alanine amidase" evidence="4">
    <location>
        <begin position="348"/>
        <end position="509"/>
    </location>
</feature>
<dbReference type="Pfam" id="PF01510">
    <property type="entry name" value="Amidase_2"/>
    <property type="match status" value="1"/>
</dbReference>
<feature type="compositionally biased region" description="Basic and acidic residues" evidence="2">
    <location>
        <begin position="245"/>
        <end position="275"/>
    </location>
</feature>
<dbReference type="SMART" id="SM00644">
    <property type="entry name" value="Ami_2"/>
    <property type="match status" value="1"/>
</dbReference>
<dbReference type="EC" id="3.5.1.28" evidence="6"/>
<dbReference type="InterPro" id="IPR002502">
    <property type="entry name" value="Amidase_domain"/>
</dbReference>
<feature type="region of interest" description="Disordered" evidence="2">
    <location>
        <begin position="206"/>
        <end position="302"/>
    </location>
</feature>
<feature type="region of interest" description="Disordered" evidence="2">
    <location>
        <begin position="147"/>
        <end position="177"/>
    </location>
</feature>
<protein>
    <submittedName>
        <fullName evidence="6">N-acetylmuramoyl-L-alanine amidase</fullName>
        <ecNumber evidence="6">3.5.1.28</ecNumber>
    </submittedName>
</protein>
<name>A0ABU2P2G8_9ACTN</name>
<keyword evidence="3" id="KW-0732">Signal</keyword>
<dbReference type="RefSeq" id="WP_311675959.1">
    <property type="nucleotide sequence ID" value="NZ_JAVREQ010000035.1"/>
</dbReference>
<comment type="similarity">
    <text evidence="1">Belongs to the N-acetylmuramoyl-L-alanine amidase 2 family.</text>
</comment>
<reference evidence="7" key="1">
    <citation type="submission" date="2023-07" db="EMBL/GenBank/DDBJ databases">
        <title>30 novel species of actinomycetes from the DSMZ collection.</title>
        <authorList>
            <person name="Nouioui I."/>
        </authorList>
    </citation>
    <scope>NUCLEOTIDE SEQUENCE [LARGE SCALE GENOMIC DNA]</scope>
    <source>
        <strain evidence="7">DSM 42041</strain>
    </source>
</reference>
<evidence type="ECO:0000256" key="3">
    <source>
        <dbReference type="SAM" id="SignalP"/>
    </source>
</evidence>
<dbReference type="SUPFAM" id="SSF55846">
    <property type="entry name" value="N-acetylmuramoyl-L-alanine amidase-like"/>
    <property type="match status" value="1"/>
</dbReference>
<evidence type="ECO:0000256" key="1">
    <source>
        <dbReference type="ARBA" id="ARBA00007553"/>
    </source>
</evidence>
<dbReference type="EMBL" id="JAVREQ010000035">
    <property type="protein sequence ID" value="MDT0382367.1"/>
    <property type="molecule type" value="Genomic_DNA"/>
</dbReference>
<keyword evidence="6" id="KW-0378">Hydrolase</keyword>
<dbReference type="Proteomes" id="UP001183414">
    <property type="component" value="Unassembled WGS sequence"/>
</dbReference>
<accession>A0ABU2P2G8</accession>
<evidence type="ECO:0000259" key="4">
    <source>
        <dbReference type="SMART" id="SM00644"/>
    </source>
</evidence>
<feature type="domain" description="Peptidoglycan recognition protein family" evidence="5">
    <location>
        <begin position="335"/>
        <end position="483"/>
    </location>
</feature>
<evidence type="ECO:0000259" key="5">
    <source>
        <dbReference type="SMART" id="SM00701"/>
    </source>
</evidence>
<feature type="compositionally biased region" description="Basic and acidic residues" evidence="2">
    <location>
        <begin position="79"/>
        <end position="90"/>
    </location>
</feature>
<dbReference type="PANTHER" id="PTHR11022">
    <property type="entry name" value="PEPTIDOGLYCAN RECOGNITION PROTEIN"/>
    <property type="match status" value="1"/>
</dbReference>
<dbReference type="InterPro" id="IPR036505">
    <property type="entry name" value="Amidase/PGRP_sf"/>
</dbReference>
<dbReference type="Gene3D" id="3.40.80.10">
    <property type="entry name" value="Peptidoglycan recognition protein-like"/>
    <property type="match status" value="1"/>
</dbReference>
<evidence type="ECO:0000256" key="2">
    <source>
        <dbReference type="SAM" id="MobiDB-lite"/>
    </source>
</evidence>
<dbReference type="InterPro" id="IPR006619">
    <property type="entry name" value="PGRP_domain_met/bac"/>
</dbReference>
<comment type="caution">
    <text evidence="6">The sequence shown here is derived from an EMBL/GenBank/DDBJ whole genome shotgun (WGS) entry which is preliminary data.</text>
</comment>
<dbReference type="SMART" id="SM00701">
    <property type="entry name" value="PGRP"/>
    <property type="match status" value="1"/>
</dbReference>
<proteinExistence type="inferred from homology"/>
<feature type="region of interest" description="Disordered" evidence="2">
    <location>
        <begin position="27"/>
        <end position="100"/>
    </location>
</feature>
<organism evidence="6 7">
    <name type="scientific">Streptomyces hazeniae</name>
    <dbReference type="NCBI Taxonomy" id="3075538"/>
    <lineage>
        <taxon>Bacteria</taxon>
        <taxon>Bacillati</taxon>
        <taxon>Actinomycetota</taxon>
        <taxon>Actinomycetes</taxon>
        <taxon>Kitasatosporales</taxon>
        <taxon>Streptomycetaceae</taxon>
        <taxon>Streptomyces</taxon>
    </lineage>
</organism>
<dbReference type="PANTHER" id="PTHR11022:SF41">
    <property type="entry name" value="PEPTIDOGLYCAN-RECOGNITION PROTEIN LC-RELATED"/>
    <property type="match status" value="1"/>
</dbReference>
<feature type="chain" id="PRO_5045410614" evidence="3">
    <location>
        <begin position="27"/>
        <end position="529"/>
    </location>
</feature>
<feature type="signal peptide" evidence="3">
    <location>
        <begin position="1"/>
        <end position="26"/>
    </location>
</feature>
<dbReference type="CDD" id="cd06583">
    <property type="entry name" value="PGRP"/>
    <property type="match status" value="1"/>
</dbReference>
<keyword evidence="7" id="KW-1185">Reference proteome</keyword>
<evidence type="ECO:0000313" key="6">
    <source>
        <dbReference type="EMBL" id="MDT0382367.1"/>
    </source>
</evidence>
<gene>
    <name evidence="6" type="ORF">RM572_26765</name>
</gene>
<sequence>MRALLATSLGVLSTVTLLLQPAAAAAAPGDVRTPGAGQRDASLASPVTGMPGSTQSLPLARIPSPGDPAGSRRSGSAPHRHETRPGDVDGRAAPGDAVGLEQRTVRPFSLVGIVWQDPRERLDADVRIRTRNAATGDWSDWRTLATHSEHAPTPSHRAGGEDGAQRGSTPPLWVGRSNGVQVQIRPEHGELPRGLRLELVDPGDAPARIADATGGRPASDVPGTGARAGAPRGGGAQSLAEDEPAEKRGAGDEPAEKEPVEKEPAEERAAEKAPVEEQAAEETPAREESAEEKAAAAPGRLPALTVEETLADAAEHDLTPEVRAADGKPHVGPRPGIVIRSGWGADESVRESGYAYGDDVKMAFVHHTAGSNGYSCKEASKVIRGIYRYHVKSLGWRDIGYNFLVDKCGTIYEGRAGGVTQPVRGAHTLGFNNASMGVAVLGDFSSKNPPKKATDAIAKLTAWKLGLYGVNAEGRTRMTSEGGKYSKGAKVRMRTISGHRDGFSTACPGKQLYEDLGAIRKLAARLQGR</sequence>
<feature type="compositionally biased region" description="Basic and acidic residues" evidence="2">
    <location>
        <begin position="283"/>
        <end position="294"/>
    </location>
</feature>
<evidence type="ECO:0000313" key="7">
    <source>
        <dbReference type="Proteomes" id="UP001183414"/>
    </source>
</evidence>
<dbReference type="InterPro" id="IPR015510">
    <property type="entry name" value="PGRP"/>
</dbReference>
<dbReference type="GO" id="GO:0008745">
    <property type="term" value="F:N-acetylmuramoyl-L-alanine amidase activity"/>
    <property type="evidence" value="ECO:0007669"/>
    <property type="project" value="UniProtKB-EC"/>
</dbReference>